<feature type="binding site" evidence="10">
    <location>
        <position position="178"/>
    </location>
    <ligand>
        <name>[4Fe-4S] cluster</name>
        <dbReference type="ChEBI" id="CHEBI:49883"/>
        <label>3</label>
    </ligand>
</feature>
<evidence type="ECO:0000259" key="13">
    <source>
        <dbReference type="PROSITE" id="PS51379"/>
    </source>
</evidence>
<dbReference type="EMBL" id="AEQN01000014">
    <property type="protein sequence ID" value="EFV02072.1"/>
    <property type="molecule type" value="Genomic_DNA"/>
</dbReference>
<comment type="function">
    <text evidence="10">Part of a membrane-bound complex that couples electron transfer with translocation of ions across the membrane.</text>
</comment>
<dbReference type="InterPro" id="IPR017900">
    <property type="entry name" value="4Fe4S_Fe_S_CS"/>
</dbReference>
<comment type="similarity">
    <text evidence="10">Belongs to the 4Fe4S bacterial-type ferredoxin family. RnfB subfamily.</text>
</comment>
<comment type="caution">
    <text evidence="10">Lacks conserved residue(s) required for the propagation of feature annotation.</text>
</comment>
<dbReference type="OrthoDB" id="9789936at2"/>
<evidence type="ECO:0000256" key="1">
    <source>
        <dbReference type="ARBA" id="ARBA00022448"/>
    </source>
</evidence>
<dbReference type="Gene3D" id="1.10.15.40">
    <property type="entry name" value="Electron transport complex subunit B, putative Fe-S cluster"/>
    <property type="match status" value="1"/>
</dbReference>
<feature type="binding site" evidence="10">
    <location>
        <position position="58"/>
    </location>
    <ligand>
        <name>[4Fe-4S] cluster</name>
        <dbReference type="ChEBI" id="CHEBI:49883"/>
        <label>1</label>
    </ligand>
</feature>
<sequence length="289" mass="29978">MANQIMFPVIVLGIMGLIFGVILAVAAKAFEVKEDERIPLVRAALPGANCGGCGYPGCDGCAAAIVAGEAAVNACPVGGASVAEKIGEIMGETAGEGMPDVAQVLCGGNCDVAPRRSDYYGLKDCNEAVVANGGPKECRFGCVGLGSCVSVCEFDALHMTDKQLPEVNINNCVACGKCVTICPKHVMRLIPKDQIVHVDCQSTEKGKLVRQGCSVGCIACGLCEKNCPFDAIHVEGNLAVIDYSKCTNCGICVKKCPTHALVKEGRKVAPRKRPKPAAKPAAEQAPAQA</sequence>
<feature type="domain" description="4Fe-4S ferredoxin-type" evidence="13">
    <location>
        <begin position="237"/>
        <end position="266"/>
    </location>
</feature>
<comment type="caution">
    <text evidence="15">The sequence shown here is derived from an EMBL/GenBank/DDBJ whole genome shotgun (WGS) entry which is preliminary data.</text>
</comment>
<feature type="binding site" evidence="10">
    <location>
        <position position="142"/>
    </location>
    <ligand>
        <name>[4Fe-4S] cluster</name>
        <dbReference type="ChEBI" id="CHEBI:49883"/>
        <label>2</label>
    </ligand>
</feature>
<dbReference type="Pfam" id="PF00037">
    <property type="entry name" value="Fer4"/>
    <property type="match status" value="2"/>
</dbReference>
<feature type="binding site" evidence="10">
    <location>
        <position position="182"/>
    </location>
    <ligand>
        <name>[4Fe-4S] cluster</name>
        <dbReference type="ChEBI" id="CHEBI:49883"/>
        <label>2</label>
    </ligand>
</feature>
<dbReference type="SUPFAM" id="SSF54862">
    <property type="entry name" value="4Fe-4S ferredoxins"/>
    <property type="match status" value="1"/>
</dbReference>
<evidence type="ECO:0000256" key="4">
    <source>
        <dbReference type="ARBA" id="ARBA00022737"/>
    </source>
</evidence>
<dbReference type="InterPro" id="IPR017896">
    <property type="entry name" value="4Fe4S_Fe-S-bd"/>
</dbReference>
<evidence type="ECO:0000256" key="8">
    <source>
        <dbReference type="ARBA" id="ARBA00023014"/>
    </source>
</evidence>
<keyword evidence="2 10" id="KW-0004">4Fe-4S</keyword>
<dbReference type="STRING" id="887929.HMP0721_0838"/>
<evidence type="ECO:0000256" key="5">
    <source>
        <dbReference type="ARBA" id="ARBA00022967"/>
    </source>
</evidence>
<dbReference type="InterPro" id="IPR010207">
    <property type="entry name" value="Elect_transpt_cplx_RnfB/RsxB"/>
</dbReference>
<dbReference type="GO" id="GO:0009055">
    <property type="term" value="F:electron transfer activity"/>
    <property type="evidence" value="ECO:0007669"/>
    <property type="project" value="InterPro"/>
</dbReference>
<evidence type="ECO:0000256" key="3">
    <source>
        <dbReference type="ARBA" id="ARBA00022723"/>
    </source>
</evidence>
<feature type="domain" description="4Fe-4S" evidence="14">
    <location>
        <begin position="33"/>
        <end position="92"/>
    </location>
</feature>
<dbReference type="PROSITE" id="PS51656">
    <property type="entry name" value="4FE4S"/>
    <property type="match status" value="1"/>
</dbReference>
<feature type="domain" description="4Fe-4S ferredoxin-type" evidence="13">
    <location>
        <begin position="163"/>
        <end position="192"/>
    </location>
</feature>
<dbReference type="eggNOG" id="COG1148">
    <property type="taxonomic scope" value="Bacteria"/>
</dbReference>
<dbReference type="Gene3D" id="3.30.70.20">
    <property type="match status" value="2"/>
</dbReference>
<dbReference type="PROSITE" id="PS00198">
    <property type="entry name" value="4FE4S_FER_1"/>
    <property type="match status" value="2"/>
</dbReference>
<keyword evidence="5 10" id="KW-1278">Translocase</keyword>
<dbReference type="PANTHER" id="PTHR43560:SF1">
    <property type="entry name" value="ION-TRANSLOCATING OXIDOREDUCTASE COMPLEX SUBUNIT B"/>
    <property type="match status" value="1"/>
</dbReference>
<keyword evidence="1 10" id="KW-0813">Transport</keyword>
<keyword evidence="6 10" id="KW-0249">Electron transport</keyword>
<evidence type="ECO:0000256" key="12">
    <source>
        <dbReference type="SAM" id="Phobius"/>
    </source>
</evidence>
<keyword evidence="3 10" id="KW-0479">Metal-binding</keyword>
<feature type="binding site" evidence="10">
    <location>
        <position position="138"/>
    </location>
    <ligand>
        <name>[4Fe-4S] cluster</name>
        <dbReference type="ChEBI" id="CHEBI:49883"/>
        <label>2</label>
    </ligand>
</feature>
<dbReference type="Proteomes" id="UP000004754">
    <property type="component" value="Unassembled WGS sequence"/>
</dbReference>
<feature type="binding site" evidence="10">
    <location>
        <position position="50"/>
    </location>
    <ligand>
        <name>[4Fe-4S] cluster</name>
        <dbReference type="ChEBI" id="CHEBI:49883"/>
        <label>1</label>
    </ligand>
</feature>
<dbReference type="InterPro" id="IPR007202">
    <property type="entry name" value="4Fe-4S_dom"/>
</dbReference>
<feature type="region of interest" description="Disordered" evidence="11">
    <location>
        <begin position="266"/>
        <end position="289"/>
    </location>
</feature>
<accession>E6MFS7</accession>
<proteinExistence type="inferred from homology"/>
<feature type="binding site" evidence="10">
    <location>
        <position position="175"/>
    </location>
    <ligand>
        <name>[4Fe-4S] cluster</name>
        <dbReference type="ChEBI" id="CHEBI:49883"/>
        <label>3</label>
    </ligand>
</feature>
<dbReference type="HAMAP" id="MF_00463">
    <property type="entry name" value="RsxB_RnfB"/>
    <property type="match status" value="1"/>
</dbReference>
<keyword evidence="16" id="KW-1185">Reference proteome</keyword>
<evidence type="ECO:0000256" key="10">
    <source>
        <dbReference type="HAMAP-Rule" id="MF_00463"/>
    </source>
</evidence>
<feature type="binding site" evidence="10">
    <location>
        <position position="172"/>
    </location>
    <ligand>
        <name>[4Fe-4S] cluster</name>
        <dbReference type="ChEBI" id="CHEBI:49883"/>
        <label>3</label>
    </ligand>
</feature>
<comment type="subunit">
    <text evidence="10">The complex is composed of six subunits: RnfA, RnfB, RnfC, RnfD, RnfE and RnfG.</text>
</comment>
<keyword evidence="12" id="KW-1133">Transmembrane helix</keyword>
<evidence type="ECO:0000256" key="6">
    <source>
        <dbReference type="ARBA" id="ARBA00022982"/>
    </source>
</evidence>
<keyword evidence="12" id="KW-0812">Transmembrane</keyword>
<feature type="domain" description="4Fe-4S ferredoxin-type" evidence="13">
    <location>
        <begin position="133"/>
        <end position="162"/>
    </location>
</feature>
<evidence type="ECO:0000256" key="9">
    <source>
        <dbReference type="ARBA" id="ARBA00023136"/>
    </source>
</evidence>
<feature type="binding site" evidence="10">
    <location>
        <position position="148"/>
    </location>
    <ligand>
        <name>[4Fe-4S] cluster</name>
        <dbReference type="ChEBI" id="CHEBI:49883"/>
        <label>2</label>
    </ligand>
</feature>
<evidence type="ECO:0000256" key="2">
    <source>
        <dbReference type="ARBA" id="ARBA00022485"/>
    </source>
</evidence>
<evidence type="ECO:0000313" key="16">
    <source>
        <dbReference type="Proteomes" id="UP000004754"/>
    </source>
</evidence>
<evidence type="ECO:0000256" key="7">
    <source>
        <dbReference type="ARBA" id="ARBA00023004"/>
    </source>
</evidence>
<reference evidence="15 16" key="1">
    <citation type="submission" date="2010-12" db="EMBL/GenBank/DDBJ databases">
        <authorList>
            <person name="Muzny D."/>
            <person name="Qin X."/>
            <person name="Deng J."/>
            <person name="Jiang H."/>
            <person name="Liu Y."/>
            <person name="Qu J."/>
            <person name="Song X.-Z."/>
            <person name="Zhang L."/>
            <person name="Thornton R."/>
            <person name="Coyle M."/>
            <person name="Francisco L."/>
            <person name="Jackson L."/>
            <person name="Javaid M."/>
            <person name="Korchina V."/>
            <person name="Kovar C."/>
            <person name="Mata R."/>
            <person name="Mathew T."/>
            <person name="Ngo R."/>
            <person name="Nguyen L."/>
            <person name="Nguyen N."/>
            <person name="Okwuonu G."/>
            <person name="Ongeri F."/>
            <person name="Pham C."/>
            <person name="Simmons D."/>
            <person name="Wilczek-Boney K."/>
            <person name="Hale W."/>
            <person name="Jakkamsetti A."/>
            <person name="Pham P."/>
            <person name="Ruth R."/>
            <person name="San Lucas F."/>
            <person name="Warren J."/>
            <person name="Zhang J."/>
            <person name="Zhao Z."/>
            <person name="Zhou C."/>
            <person name="Zhu D."/>
            <person name="Lee S."/>
            <person name="Bess C."/>
            <person name="Blankenburg K."/>
            <person name="Forbes L."/>
            <person name="Fu Q."/>
            <person name="Gubbala S."/>
            <person name="Hirani K."/>
            <person name="Jayaseelan J.C."/>
            <person name="Lara F."/>
            <person name="Munidasa M."/>
            <person name="Palculict T."/>
            <person name="Patil S."/>
            <person name="Pu L.-L."/>
            <person name="Saada N."/>
            <person name="Tang L."/>
            <person name="Weissenberger G."/>
            <person name="Zhu Y."/>
            <person name="Hemphill L."/>
            <person name="Shang Y."/>
            <person name="Youmans B."/>
            <person name="Ayvaz T."/>
            <person name="Ross M."/>
            <person name="Santibanez J."/>
            <person name="Aqrawi P."/>
            <person name="Gross S."/>
            <person name="Joshi V."/>
            <person name="Fowler G."/>
            <person name="Nazareth L."/>
            <person name="Reid J."/>
            <person name="Worley K."/>
            <person name="Petrosino J."/>
            <person name="Highlander S."/>
            <person name="Gibbs R."/>
        </authorList>
    </citation>
    <scope>NUCLEOTIDE SEQUENCE [LARGE SCALE GENOMIC DNA]</scope>
    <source>
        <strain evidence="15 16">ATCC 23263</strain>
    </source>
</reference>
<dbReference type="CDD" id="cd10549">
    <property type="entry name" value="MtMvhB_like"/>
    <property type="match status" value="1"/>
</dbReference>
<protein>
    <recommendedName>
        <fullName evidence="10">Ion-translocating oxidoreductase complex subunit B</fullName>
        <ecNumber evidence="10">7.-.-.-</ecNumber>
    </recommendedName>
    <alternativeName>
        <fullName evidence="10">Rnf electron transport complex subunit B</fullName>
    </alternativeName>
</protein>
<feature type="binding site" evidence="10">
    <location>
        <position position="152"/>
    </location>
    <ligand>
        <name>[4Fe-4S] cluster</name>
        <dbReference type="ChEBI" id="CHEBI:49883"/>
        <label>3</label>
    </ligand>
</feature>
<dbReference type="EC" id="7.-.-.-" evidence="10"/>
<name>E6MFS7_9FIRM</name>
<dbReference type="PANTHER" id="PTHR43560">
    <property type="entry name" value="ION-TRANSLOCATING OXIDOREDUCTASE COMPLEX SUBUNIT B"/>
    <property type="match status" value="1"/>
</dbReference>
<keyword evidence="9 10" id="KW-0472">Membrane</keyword>
<dbReference type="NCBIfam" id="TIGR01944">
    <property type="entry name" value="rnfB"/>
    <property type="match status" value="1"/>
</dbReference>
<evidence type="ECO:0000256" key="11">
    <source>
        <dbReference type="SAM" id="MobiDB-lite"/>
    </source>
</evidence>
<feature type="binding site" evidence="10">
    <location>
        <position position="75"/>
    </location>
    <ligand>
        <name>[4Fe-4S] cluster</name>
        <dbReference type="ChEBI" id="CHEBI:49883"/>
        <label>1</label>
    </ligand>
</feature>
<keyword evidence="8 10" id="KW-0411">Iron-sulfur</keyword>
<feature type="binding site" evidence="10">
    <location>
        <position position="53"/>
    </location>
    <ligand>
        <name>[4Fe-4S] cluster</name>
        <dbReference type="ChEBI" id="CHEBI:49883"/>
        <label>1</label>
    </ligand>
</feature>
<keyword evidence="7 10" id="KW-0408">Iron</keyword>
<dbReference type="Pfam" id="PF04060">
    <property type="entry name" value="FeS"/>
    <property type="match status" value="1"/>
</dbReference>
<evidence type="ECO:0000259" key="14">
    <source>
        <dbReference type="PROSITE" id="PS51656"/>
    </source>
</evidence>
<keyword evidence="4 10" id="KW-0677">Repeat</keyword>
<dbReference type="HOGENOM" id="CLU_053470_0_0_9"/>
<dbReference type="Pfam" id="PF12838">
    <property type="entry name" value="Fer4_7"/>
    <property type="match status" value="1"/>
</dbReference>
<comment type="cofactor">
    <cofactor evidence="10">
        <name>[4Fe-4S] cluster</name>
        <dbReference type="ChEBI" id="CHEBI:49883"/>
    </cofactor>
    <text evidence="10">Binds 3 [4Fe-4S] clusters.</text>
</comment>
<feature type="compositionally biased region" description="Low complexity" evidence="11">
    <location>
        <begin position="278"/>
        <end position="289"/>
    </location>
</feature>
<dbReference type="GO" id="GO:0005886">
    <property type="term" value="C:plasma membrane"/>
    <property type="evidence" value="ECO:0007669"/>
    <property type="project" value="UniProtKB-SubCell"/>
</dbReference>
<dbReference type="eggNOG" id="COG2878">
    <property type="taxonomic scope" value="Bacteria"/>
</dbReference>
<dbReference type="AlphaFoldDB" id="E6MFS7"/>
<dbReference type="GO" id="GO:0046872">
    <property type="term" value="F:metal ion binding"/>
    <property type="evidence" value="ECO:0007669"/>
    <property type="project" value="UniProtKB-KW"/>
</dbReference>
<keyword evidence="10" id="KW-1003">Cell membrane</keyword>
<dbReference type="InterPro" id="IPR050395">
    <property type="entry name" value="4Fe4S_Ferredoxin_RnfB"/>
</dbReference>
<comment type="subcellular location">
    <subcellularLocation>
        <location evidence="10">Cell membrane</location>
    </subcellularLocation>
</comment>
<feature type="region of interest" description="Hydrophobic" evidence="10">
    <location>
        <begin position="1"/>
        <end position="27"/>
    </location>
</feature>
<dbReference type="PROSITE" id="PS51379">
    <property type="entry name" value="4FE4S_FER_2"/>
    <property type="match status" value="4"/>
</dbReference>
<feature type="domain" description="4Fe-4S ferredoxin-type" evidence="13">
    <location>
        <begin position="206"/>
        <end position="236"/>
    </location>
</feature>
<gene>
    <name evidence="10 15" type="primary">rnfB</name>
    <name evidence="15" type="ORF">HMP0721_0838</name>
</gene>
<organism evidence="15 16">
    <name type="scientific">Pseudoramibacter alactolyticus ATCC 23263</name>
    <dbReference type="NCBI Taxonomy" id="887929"/>
    <lineage>
        <taxon>Bacteria</taxon>
        <taxon>Bacillati</taxon>
        <taxon>Bacillota</taxon>
        <taxon>Clostridia</taxon>
        <taxon>Eubacteriales</taxon>
        <taxon>Eubacteriaceae</taxon>
        <taxon>Pseudoramibacter</taxon>
    </lineage>
</organism>
<evidence type="ECO:0000313" key="15">
    <source>
        <dbReference type="EMBL" id="EFV02072.1"/>
    </source>
</evidence>
<feature type="transmembrane region" description="Helical" evidence="12">
    <location>
        <begin position="6"/>
        <end position="27"/>
    </location>
</feature>
<dbReference type="GO" id="GO:0051539">
    <property type="term" value="F:4 iron, 4 sulfur cluster binding"/>
    <property type="evidence" value="ECO:0007669"/>
    <property type="project" value="UniProtKB-UniRule"/>
</dbReference>
<dbReference type="GO" id="GO:0022900">
    <property type="term" value="P:electron transport chain"/>
    <property type="evidence" value="ECO:0007669"/>
    <property type="project" value="UniProtKB-UniRule"/>
</dbReference>